<dbReference type="InterPro" id="IPR022791">
    <property type="entry name" value="L-PG_synthase/AglD"/>
</dbReference>
<proteinExistence type="predicted"/>
<protein>
    <submittedName>
        <fullName evidence="7">Lysylphosphatidylglycerol synthase transmembrane domain-containing protein</fullName>
    </submittedName>
</protein>
<dbReference type="EMBL" id="JAZGLY010000007">
    <property type="protein sequence ID" value="MEE6187888.1"/>
    <property type="molecule type" value="Genomic_DNA"/>
</dbReference>
<evidence type="ECO:0000256" key="1">
    <source>
        <dbReference type="ARBA" id="ARBA00004651"/>
    </source>
</evidence>
<organism evidence="7 8">
    <name type="scientific">Niabella digestorum</name>
    <dbReference type="NCBI Taxonomy" id="3117701"/>
    <lineage>
        <taxon>Bacteria</taxon>
        <taxon>Pseudomonadati</taxon>
        <taxon>Bacteroidota</taxon>
        <taxon>Chitinophagia</taxon>
        <taxon>Chitinophagales</taxon>
        <taxon>Chitinophagaceae</taxon>
        <taxon>Niabella</taxon>
    </lineage>
</organism>
<keyword evidence="3 6" id="KW-0812">Transmembrane</keyword>
<keyword evidence="5 6" id="KW-0472">Membrane</keyword>
<evidence type="ECO:0000256" key="6">
    <source>
        <dbReference type="SAM" id="Phobius"/>
    </source>
</evidence>
<dbReference type="RefSeq" id="WP_330975294.1">
    <property type="nucleotide sequence ID" value="NZ_JAZGLY010000007.1"/>
</dbReference>
<keyword evidence="4 6" id="KW-1133">Transmembrane helix</keyword>
<dbReference type="NCBIfam" id="TIGR00374">
    <property type="entry name" value="flippase-like domain"/>
    <property type="match status" value="1"/>
</dbReference>
<evidence type="ECO:0000313" key="8">
    <source>
        <dbReference type="Proteomes" id="UP001357452"/>
    </source>
</evidence>
<keyword evidence="2" id="KW-1003">Cell membrane</keyword>
<comment type="subcellular location">
    <subcellularLocation>
        <location evidence="1">Cell membrane</location>
        <topology evidence="1">Multi-pass membrane protein</topology>
    </subcellularLocation>
</comment>
<name>A0ABU7RIR2_9BACT</name>
<evidence type="ECO:0000256" key="3">
    <source>
        <dbReference type="ARBA" id="ARBA00022692"/>
    </source>
</evidence>
<keyword evidence="8" id="KW-1185">Reference proteome</keyword>
<feature type="transmembrane region" description="Helical" evidence="6">
    <location>
        <begin position="226"/>
        <end position="248"/>
    </location>
</feature>
<accession>A0ABU7RIR2</accession>
<feature type="transmembrane region" description="Helical" evidence="6">
    <location>
        <begin position="303"/>
        <end position="327"/>
    </location>
</feature>
<dbReference type="Pfam" id="PF03706">
    <property type="entry name" value="LPG_synthase_TM"/>
    <property type="match status" value="1"/>
</dbReference>
<comment type="caution">
    <text evidence="7">The sequence shown here is derived from an EMBL/GenBank/DDBJ whole genome shotgun (WGS) entry which is preliminary data.</text>
</comment>
<feature type="transmembrane region" description="Helical" evidence="6">
    <location>
        <begin position="170"/>
        <end position="189"/>
    </location>
</feature>
<evidence type="ECO:0000256" key="5">
    <source>
        <dbReference type="ARBA" id="ARBA00023136"/>
    </source>
</evidence>
<dbReference type="PANTHER" id="PTHR39087:SF2">
    <property type="entry name" value="UPF0104 MEMBRANE PROTEIN MJ1595"/>
    <property type="match status" value="1"/>
</dbReference>
<feature type="transmembrane region" description="Helical" evidence="6">
    <location>
        <begin position="46"/>
        <end position="65"/>
    </location>
</feature>
<evidence type="ECO:0000313" key="7">
    <source>
        <dbReference type="EMBL" id="MEE6187888.1"/>
    </source>
</evidence>
<feature type="transmembrane region" description="Helical" evidence="6">
    <location>
        <begin position="129"/>
        <end position="150"/>
    </location>
</feature>
<sequence length="331" mass="37254">MTKRLKTILQYCLFLGLGIFLIWWSLKDLTASDRQEITQSLQKGNYGYIFPGLTVLILSHWVRALRWRLLMEPMGYTPSRANTFFAVMVGYLANQAVPRLGEVLRCSTLTRYEKIPFDKLLGTVILERMVDAISLLILLGLAMISQPHLYDSIIQTFFAGSAEKQESGSILWYFIGGLIVLLIVGGIWMRMTKRSLKDLLNATKKIGLHVWQGFITIKNLKRPWTFVLLTIALWSLYTLCVYTGFLMLQETSGFGWKEAITVLCAGSLGMIATPGGIGAYAFLVQKTMLLYQLNNGMGLALGWILWFLQTGAVLIFGALSLIALPIYNKNK</sequence>
<feature type="transmembrane region" description="Helical" evidence="6">
    <location>
        <begin position="7"/>
        <end position="26"/>
    </location>
</feature>
<evidence type="ECO:0000256" key="2">
    <source>
        <dbReference type="ARBA" id="ARBA00022475"/>
    </source>
</evidence>
<feature type="transmembrane region" description="Helical" evidence="6">
    <location>
        <begin position="260"/>
        <end position="283"/>
    </location>
</feature>
<dbReference type="Proteomes" id="UP001357452">
    <property type="component" value="Unassembled WGS sequence"/>
</dbReference>
<dbReference type="PANTHER" id="PTHR39087">
    <property type="entry name" value="UPF0104 MEMBRANE PROTEIN MJ1595"/>
    <property type="match status" value="1"/>
</dbReference>
<reference evidence="7 8" key="1">
    <citation type="submission" date="2024-01" db="EMBL/GenBank/DDBJ databases">
        <title>Niabella digestum sp. nov., isolated from waste digestion system.</title>
        <authorList>
            <person name="Zhang L."/>
        </authorList>
    </citation>
    <scope>NUCLEOTIDE SEQUENCE [LARGE SCALE GENOMIC DNA]</scope>
    <source>
        <strain evidence="7 8">A18</strain>
    </source>
</reference>
<gene>
    <name evidence="7" type="ORF">V2H41_11455</name>
</gene>
<evidence type="ECO:0000256" key="4">
    <source>
        <dbReference type="ARBA" id="ARBA00022989"/>
    </source>
</evidence>